<name>A0A8J6Q722_9FLAO</name>
<evidence type="ECO:0000259" key="3">
    <source>
        <dbReference type="PROSITE" id="PS50836"/>
    </source>
</evidence>
<feature type="domain" description="DOMON" evidence="3">
    <location>
        <begin position="32"/>
        <end position="148"/>
    </location>
</feature>
<dbReference type="Pfam" id="PF03351">
    <property type="entry name" value="DOMON"/>
    <property type="match status" value="1"/>
</dbReference>
<dbReference type="InterPro" id="IPR005018">
    <property type="entry name" value="DOMON_domain"/>
</dbReference>
<feature type="chain" id="PRO_5035261646" evidence="2">
    <location>
        <begin position="21"/>
        <end position="254"/>
    </location>
</feature>
<evidence type="ECO:0000313" key="5">
    <source>
        <dbReference type="Proteomes" id="UP000600588"/>
    </source>
</evidence>
<gene>
    <name evidence="4" type="ORF">ICJ83_09120</name>
</gene>
<dbReference type="EMBL" id="JACVXB010000003">
    <property type="protein sequence ID" value="MBD0832293.1"/>
    <property type="molecule type" value="Genomic_DNA"/>
</dbReference>
<dbReference type="SMART" id="SM00664">
    <property type="entry name" value="DoH"/>
    <property type="match status" value="1"/>
</dbReference>
<organism evidence="4 5">
    <name type="scientific">Aestuariibaculum sediminum</name>
    <dbReference type="NCBI Taxonomy" id="2770637"/>
    <lineage>
        <taxon>Bacteria</taxon>
        <taxon>Pseudomonadati</taxon>
        <taxon>Bacteroidota</taxon>
        <taxon>Flavobacteriia</taxon>
        <taxon>Flavobacteriales</taxon>
        <taxon>Flavobacteriaceae</taxon>
    </lineage>
</organism>
<dbReference type="SUPFAM" id="SSF49344">
    <property type="entry name" value="CBD9-like"/>
    <property type="match status" value="1"/>
</dbReference>
<dbReference type="InterPro" id="IPR045266">
    <property type="entry name" value="DOH_DOMON"/>
</dbReference>
<sequence>MKKSTLILLAFLVSNLSLLAQTYTTGTINLSSTSGLEYSAQIDITQTEVTLTLIGPSDRWLGIGFGVNSMTLNGDLVIYDGVSMSDRTFQGVGTPPVADSNQDWSIDSNSISSGKRTIVAKRSLNTGEANDYVFSPSDTSINLVWARGASASFALAYHGVNRGATSSGITLSNDEFQLAQNIKIYPIPAKERINLKLPSGINVNSITIYNVLGKETHKVSFLQNYVDISNLNSGIYLLKINTDNSNYTKRFIKL</sequence>
<dbReference type="Proteomes" id="UP000600588">
    <property type="component" value="Unassembled WGS sequence"/>
</dbReference>
<dbReference type="CDD" id="cd09631">
    <property type="entry name" value="DOMON_DOH"/>
    <property type="match status" value="1"/>
</dbReference>
<evidence type="ECO:0000313" key="4">
    <source>
        <dbReference type="EMBL" id="MBD0832293.1"/>
    </source>
</evidence>
<dbReference type="RefSeq" id="WP_188230078.1">
    <property type="nucleotide sequence ID" value="NZ_JACVXB010000003.1"/>
</dbReference>
<dbReference type="InterPro" id="IPR026444">
    <property type="entry name" value="Secre_tail"/>
</dbReference>
<feature type="signal peptide" evidence="2">
    <location>
        <begin position="1"/>
        <end position="20"/>
    </location>
</feature>
<keyword evidence="1 2" id="KW-0732">Signal</keyword>
<dbReference type="NCBIfam" id="TIGR04183">
    <property type="entry name" value="Por_Secre_tail"/>
    <property type="match status" value="1"/>
</dbReference>
<proteinExistence type="predicted"/>
<dbReference type="Gene3D" id="2.60.40.1210">
    <property type="entry name" value="Cellobiose dehydrogenase, cytochrome domain"/>
    <property type="match status" value="1"/>
</dbReference>
<evidence type="ECO:0000256" key="1">
    <source>
        <dbReference type="ARBA" id="ARBA00022729"/>
    </source>
</evidence>
<dbReference type="Pfam" id="PF18962">
    <property type="entry name" value="Por_Secre_tail"/>
    <property type="match status" value="1"/>
</dbReference>
<comment type="caution">
    <text evidence="4">The sequence shown here is derived from an EMBL/GenBank/DDBJ whole genome shotgun (WGS) entry which is preliminary data.</text>
</comment>
<accession>A0A8J6Q722</accession>
<evidence type="ECO:0000256" key="2">
    <source>
        <dbReference type="SAM" id="SignalP"/>
    </source>
</evidence>
<dbReference type="AlphaFoldDB" id="A0A8J6Q722"/>
<reference evidence="4 5" key="1">
    <citation type="submission" date="2020-09" db="EMBL/GenBank/DDBJ databases">
        <title>TT11 complete genome.</title>
        <authorList>
            <person name="Wu Z."/>
        </authorList>
    </citation>
    <scope>NUCLEOTIDE SEQUENCE [LARGE SCALE GENOMIC DNA]</scope>
    <source>
        <strain evidence="4 5">TT11</strain>
    </source>
</reference>
<protein>
    <submittedName>
        <fullName evidence="4">T9SS type A sorting domain-containing protein</fullName>
    </submittedName>
</protein>
<dbReference type="PROSITE" id="PS50836">
    <property type="entry name" value="DOMON"/>
    <property type="match status" value="1"/>
</dbReference>
<keyword evidence="5" id="KW-1185">Reference proteome</keyword>